<evidence type="ECO:0000256" key="5">
    <source>
        <dbReference type="ARBA" id="ARBA00022517"/>
    </source>
</evidence>
<evidence type="ECO:0000256" key="1">
    <source>
        <dbReference type="ARBA" id="ARBA00004604"/>
    </source>
</evidence>
<dbReference type="GO" id="GO:0005730">
    <property type="term" value="C:nucleolus"/>
    <property type="evidence" value="ECO:0007669"/>
    <property type="project" value="UniProtKB-SubCell"/>
</dbReference>
<dbReference type="PANTHER" id="PTHR14211:SF7">
    <property type="entry name" value="RIBOSOME BIOGENESIS PROTEIN NOP53"/>
    <property type="match status" value="1"/>
</dbReference>
<evidence type="ECO:0000313" key="10">
    <source>
        <dbReference type="Proteomes" id="UP000075714"/>
    </source>
</evidence>
<feature type="compositionally biased region" description="Low complexity" evidence="8">
    <location>
        <begin position="151"/>
        <end position="164"/>
    </location>
</feature>
<sequence>MAPPAKSRKGKRAWRKNIDASEVEAFVAEENYQAQRGPAARELKDDQLFFEDTTADAEGAAAVVEGKRPAKRRRDEAAAKPLRSEAIIAEAHKAKPFPMAPPPRKPAAAAKPAAGKGAIVAAGAAGGKGKSGGRKGDGRHPLDLWGDEDLAAAGRAQPAEAGPGSAALAKQGQRQTAAAAEGRAAKKARRVEAAAAAEAAALRSMGPSAPALRKSPPPQRIKAVAVDMPGCSFNPEPEQHQDALAVLVASEMRKELKRELLPTAPPVEVEAEGGRPLTELEALQVEVADSDDEDDGQEGAANGGAAAAAADPNAIALAADGDEDDDGEEEEDKGARGGAGAGGRQKAEKKTKKERNKEAAEAELGAKRRLKAQRRELHSLREVQEQLEEEQREKELRRQRMVSLREERAAVEPPRLGKLKFEPPSVQVLTTDEATGSLRQIKPCAMLAADRFKSLQQRGLLEPRKPQPFKEKRRKVVYEKGARFERAEAASSEVRQLSRNNKKARKAAKAAAAAGGEDDWIWSAVSGFGDLEDGRVVRTGAAGLSEQEYTEITKTKTLKVLDTLLAENPNARFVYVSGNGTDAKSRMMWARVKGETENEIFARMPDRAVMVRPGLVEPVNGIKGQQSLAYRFMYGIAPVLRALRLPVINTEELGRAMVAVAKQGSPKRILENDDLLEIARKAKQQQQPSA</sequence>
<dbReference type="GO" id="GO:0005654">
    <property type="term" value="C:nucleoplasm"/>
    <property type="evidence" value="ECO:0007669"/>
    <property type="project" value="UniProtKB-SubCell"/>
</dbReference>
<evidence type="ECO:0000256" key="4">
    <source>
        <dbReference type="ARBA" id="ARBA00018339"/>
    </source>
</evidence>
<dbReference type="PANTHER" id="PTHR14211">
    <property type="entry name" value="GLIOMA SUPPRESSOR CANDIDATE REGION GENE 2"/>
    <property type="match status" value="1"/>
</dbReference>
<keyword evidence="7" id="KW-0175">Coiled coil</keyword>
<comment type="caution">
    <text evidence="9">The sequence shown here is derived from an EMBL/GenBank/DDBJ whole genome shotgun (WGS) entry which is preliminary data.</text>
</comment>
<organism evidence="9 10">
    <name type="scientific">Gonium pectorale</name>
    <name type="common">Green alga</name>
    <dbReference type="NCBI Taxonomy" id="33097"/>
    <lineage>
        <taxon>Eukaryota</taxon>
        <taxon>Viridiplantae</taxon>
        <taxon>Chlorophyta</taxon>
        <taxon>core chlorophytes</taxon>
        <taxon>Chlorophyceae</taxon>
        <taxon>CS clade</taxon>
        <taxon>Chlamydomonadales</taxon>
        <taxon>Volvocaceae</taxon>
        <taxon>Gonium</taxon>
    </lineage>
</organism>
<keyword evidence="5" id="KW-0690">Ribosome biogenesis</keyword>
<evidence type="ECO:0000256" key="3">
    <source>
        <dbReference type="ARBA" id="ARBA00008838"/>
    </source>
</evidence>
<accession>A0A150GV94</accession>
<dbReference type="SUPFAM" id="SSF51735">
    <property type="entry name" value="NAD(P)-binding Rossmann-fold domains"/>
    <property type="match status" value="1"/>
</dbReference>
<feature type="compositionally biased region" description="Basic and acidic residues" evidence="8">
    <location>
        <begin position="355"/>
        <end position="366"/>
    </location>
</feature>
<feature type="coiled-coil region" evidence="7">
    <location>
        <begin position="487"/>
        <end position="514"/>
    </location>
</feature>
<evidence type="ECO:0000313" key="9">
    <source>
        <dbReference type="EMBL" id="KXZ53755.1"/>
    </source>
</evidence>
<feature type="compositionally biased region" description="Acidic residues" evidence="8">
    <location>
        <begin position="288"/>
        <end position="297"/>
    </location>
</feature>
<dbReference type="InterPro" id="IPR011687">
    <property type="entry name" value="Nop53/GLTSCR2"/>
</dbReference>
<protein>
    <recommendedName>
        <fullName evidence="4">Ribosome biogenesis protein NOP53</fullName>
    </recommendedName>
</protein>
<reference evidence="10" key="1">
    <citation type="journal article" date="2016" name="Nat. Commun.">
        <title>The Gonium pectorale genome demonstrates co-option of cell cycle regulation during the evolution of multicellularity.</title>
        <authorList>
            <person name="Hanschen E.R."/>
            <person name="Marriage T.N."/>
            <person name="Ferris P.J."/>
            <person name="Hamaji T."/>
            <person name="Toyoda A."/>
            <person name="Fujiyama A."/>
            <person name="Neme R."/>
            <person name="Noguchi H."/>
            <person name="Minakuchi Y."/>
            <person name="Suzuki M."/>
            <person name="Kawai-Toyooka H."/>
            <person name="Smith D.R."/>
            <person name="Sparks H."/>
            <person name="Anderson J."/>
            <person name="Bakaric R."/>
            <person name="Luria V."/>
            <person name="Karger A."/>
            <person name="Kirschner M.W."/>
            <person name="Durand P.M."/>
            <person name="Michod R.E."/>
            <person name="Nozaki H."/>
            <person name="Olson B.J."/>
        </authorList>
    </citation>
    <scope>NUCLEOTIDE SEQUENCE [LARGE SCALE GENOMIC DNA]</scope>
    <source>
        <strain evidence="10">NIES-2863</strain>
    </source>
</reference>
<evidence type="ECO:0000256" key="7">
    <source>
        <dbReference type="SAM" id="Coils"/>
    </source>
</evidence>
<dbReference type="STRING" id="33097.A0A150GV94"/>
<dbReference type="GO" id="GO:0000027">
    <property type="term" value="P:ribosomal large subunit assembly"/>
    <property type="evidence" value="ECO:0007669"/>
    <property type="project" value="TreeGrafter"/>
</dbReference>
<keyword evidence="10" id="KW-1185">Reference proteome</keyword>
<comment type="similarity">
    <text evidence="3">Belongs to the NOP53 family.</text>
</comment>
<evidence type="ECO:0000256" key="6">
    <source>
        <dbReference type="ARBA" id="ARBA00023242"/>
    </source>
</evidence>
<dbReference type="OrthoDB" id="5072at2759"/>
<dbReference type="Gene3D" id="3.40.50.720">
    <property type="entry name" value="NAD(P)-binding Rossmann-like Domain"/>
    <property type="match status" value="1"/>
</dbReference>
<feature type="region of interest" description="Disordered" evidence="8">
    <location>
        <begin position="64"/>
        <end position="186"/>
    </location>
</feature>
<feature type="region of interest" description="Disordered" evidence="8">
    <location>
        <begin position="383"/>
        <end position="402"/>
    </location>
</feature>
<dbReference type="EMBL" id="LSYV01000007">
    <property type="protein sequence ID" value="KXZ53755.1"/>
    <property type="molecule type" value="Genomic_DNA"/>
</dbReference>
<name>A0A150GV94_GONPE</name>
<evidence type="ECO:0000256" key="2">
    <source>
        <dbReference type="ARBA" id="ARBA00004642"/>
    </source>
</evidence>
<feature type="compositionally biased region" description="Basic and acidic residues" evidence="8">
    <location>
        <begin position="65"/>
        <end position="78"/>
    </location>
</feature>
<keyword evidence="6" id="KW-0539">Nucleus</keyword>
<dbReference type="Pfam" id="PF07767">
    <property type="entry name" value="Nop53"/>
    <property type="match status" value="1"/>
</dbReference>
<gene>
    <name evidence="9" type="ORF">GPECTOR_6g672</name>
</gene>
<feature type="compositionally biased region" description="Acidic residues" evidence="8">
    <location>
        <begin position="320"/>
        <end position="332"/>
    </location>
</feature>
<dbReference type="InterPro" id="IPR036291">
    <property type="entry name" value="NAD(P)-bd_dom_sf"/>
</dbReference>
<feature type="region of interest" description="Disordered" evidence="8">
    <location>
        <begin position="259"/>
        <end position="367"/>
    </location>
</feature>
<feature type="compositionally biased region" description="Low complexity" evidence="8">
    <location>
        <begin position="106"/>
        <end position="123"/>
    </location>
</feature>
<comment type="subcellular location">
    <subcellularLocation>
        <location evidence="1">Nucleus</location>
        <location evidence="1">Nucleolus</location>
    </subcellularLocation>
    <subcellularLocation>
        <location evidence="2">Nucleus</location>
        <location evidence="2">Nucleoplasm</location>
    </subcellularLocation>
</comment>
<dbReference type="GO" id="GO:0008097">
    <property type="term" value="F:5S rRNA binding"/>
    <property type="evidence" value="ECO:0007669"/>
    <property type="project" value="TreeGrafter"/>
</dbReference>
<proteinExistence type="inferred from homology"/>
<feature type="compositionally biased region" description="Low complexity" evidence="8">
    <location>
        <begin position="298"/>
        <end position="319"/>
    </location>
</feature>
<dbReference type="Proteomes" id="UP000075714">
    <property type="component" value="Unassembled WGS sequence"/>
</dbReference>
<evidence type="ECO:0000256" key="8">
    <source>
        <dbReference type="SAM" id="MobiDB-lite"/>
    </source>
</evidence>
<dbReference type="GO" id="GO:0006364">
    <property type="term" value="P:rRNA processing"/>
    <property type="evidence" value="ECO:0007669"/>
    <property type="project" value="TreeGrafter"/>
</dbReference>
<dbReference type="AlphaFoldDB" id="A0A150GV94"/>